<dbReference type="InterPro" id="IPR007809">
    <property type="entry name" value="FlgN-like"/>
</dbReference>
<evidence type="ECO:0000256" key="1">
    <source>
        <dbReference type="ARBA" id="ARBA00002397"/>
    </source>
</evidence>
<comment type="caution">
    <text evidence="4">The sequence shown here is derived from an EMBL/GenBank/DDBJ whole genome shotgun (WGS) entry which is preliminary data.</text>
</comment>
<keyword evidence="4" id="KW-0966">Cell projection</keyword>
<dbReference type="SUPFAM" id="SSF140566">
    <property type="entry name" value="FlgN-like"/>
    <property type="match status" value="1"/>
</dbReference>
<evidence type="ECO:0000256" key="2">
    <source>
        <dbReference type="ARBA" id="ARBA00007703"/>
    </source>
</evidence>
<evidence type="ECO:0000256" key="3">
    <source>
        <dbReference type="ARBA" id="ARBA00022795"/>
    </source>
</evidence>
<evidence type="ECO:0000313" key="4">
    <source>
        <dbReference type="EMBL" id="TQV84878.1"/>
    </source>
</evidence>
<dbReference type="EMBL" id="VIKS01000013">
    <property type="protein sequence ID" value="TQV84878.1"/>
    <property type="molecule type" value="Genomic_DNA"/>
</dbReference>
<dbReference type="OrthoDB" id="7058724at2"/>
<dbReference type="AlphaFoldDB" id="A0A545U5Y2"/>
<organism evidence="4 5">
    <name type="scientific">Aliikangiella coralliicola</name>
    <dbReference type="NCBI Taxonomy" id="2592383"/>
    <lineage>
        <taxon>Bacteria</taxon>
        <taxon>Pseudomonadati</taxon>
        <taxon>Pseudomonadota</taxon>
        <taxon>Gammaproteobacteria</taxon>
        <taxon>Oceanospirillales</taxon>
        <taxon>Pleioneaceae</taxon>
        <taxon>Aliikangiella</taxon>
    </lineage>
</organism>
<proteinExistence type="inferred from homology"/>
<evidence type="ECO:0000313" key="5">
    <source>
        <dbReference type="Proteomes" id="UP000315439"/>
    </source>
</evidence>
<gene>
    <name evidence="4" type="ORF">FLL46_20990</name>
</gene>
<dbReference type="Gene3D" id="1.20.58.300">
    <property type="entry name" value="FlgN-like"/>
    <property type="match status" value="1"/>
</dbReference>
<keyword evidence="3" id="KW-1005">Bacterial flagellum biogenesis</keyword>
<dbReference type="Pfam" id="PF05130">
    <property type="entry name" value="FlgN"/>
    <property type="match status" value="1"/>
</dbReference>
<keyword evidence="5" id="KW-1185">Reference proteome</keyword>
<name>A0A545U5Y2_9GAMM</name>
<keyword evidence="4" id="KW-0282">Flagellum</keyword>
<reference evidence="4 5" key="1">
    <citation type="submission" date="2019-07" db="EMBL/GenBank/DDBJ databases">
        <title>Draft genome for Aliikangiella sp. M105.</title>
        <authorList>
            <person name="Wang G."/>
        </authorList>
    </citation>
    <scope>NUCLEOTIDE SEQUENCE [LARGE SCALE GENOMIC DNA]</scope>
    <source>
        <strain evidence="4 5">M105</strain>
    </source>
</reference>
<dbReference type="Proteomes" id="UP000315439">
    <property type="component" value="Unassembled WGS sequence"/>
</dbReference>
<dbReference type="RefSeq" id="WP_142933384.1">
    <property type="nucleotide sequence ID" value="NZ_ML660169.1"/>
</dbReference>
<accession>A0A545U5Y2</accession>
<dbReference type="InterPro" id="IPR036679">
    <property type="entry name" value="FlgN-like_sf"/>
</dbReference>
<comment type="similarity">
    <text evidence="2">Belongs to the FlgN family.</text>
</comment>
<dbReference type="GO" id="GO:0044780">
    <property type="term" value="P:bacterial-type flagellum assembly"/>
    <property type="evidence" value="ECO:0007669"/>
    <property type="project" value="InterPro"/>
</dbReference>
<comment type="function">
    <text evidence="1">Required for the efficient initiation of filament assembly.</text>
</comment>
<keyword evidence="4" id="KW-0969">Cilium</keyword>
<protein>
    <submittedName>
        <fullName evidence="4">Flagellar protein FlgN</fullName>
    </submittedName>
</protein>
<sequence>MNSAQLCQTLINQWQQDYQQLHDILNSEQVALENRDFASLTKLIKEKDSLVQTINKHNIPPILKQHGISVSSMNEFKHYCFADEQLAPVWRELMGLVEKCSFKNEVNSRLIELLNVSCRRTFNLIKGFDPDNNIYNASGDRTAVKHFSASISA</sequence>